<reference evidence="1 2" key="1">
    <citation type="submission" date="2015-04" db="EMBL/GenBank/DDBJ databases">
        <authorList>
            <person name="Syromyatnikov M.Y."/>
            <person name="Popov V.N."/>
        </authorList>
    </citation>
    <scope>NUCLEOTIDE SEQUENCE [LARGE SCALE GENOMIC DNA]</scope>
</reference>
<dbReference type="EMBL" id="CVRI01000072">
    <property type="protein sequence ID" value="CRL07449.1"/>
    <property type="molecule type" value="Genomic_DNA"/>
</dbReference>
<evidence type="ECO:0000313" key="2">
    <source>
        <dbReference type="Proteomes" id="UP000183832"/>
    </source>
</evidence>
<keyword evidence="2" id="KW-1185">Reference proteome</keyword>
<evidence type="ECO:0000313" key="1">
    <source>
        <dbReference type="EMBL" id="CRL07449.1"/>
    </source>
</evidence>
<name>A0A1J1J8Y1_9DIPT</name>
<sequence length="62" mass="7186">MKKSHEVKICKRKKILSCVSLIQCNSITFSWLQLTSDFNERLATVLCDVESCVKTRGRKPKR</sequence>
<dbReference type="Proteomes" id="UP000183832">
    <property type="component" value="Unassembled WGS sequence"/>
</dbReference>
<protein>
    <submittedName>
        <fullName evidence="1">CLUMA_CG020418, isoform A</fullName>
    </submittedName>
</protein>
<gene>
    <name evidence="1" type="ORF">CLUMA_CG020418</name>
</gene>
<organism evidence="1 2">
    <name type="scientific">Clunio marinus</name>
    <dbReference type="NCBI Taxonomy" id="568069"/>
    <lineage>
        <taxon>Eukaryota</taxon>
        <taxon>Metazoa</taxon>
        <taxon>Ecdysozoa</taxon>
        <taxon>Arthropoda</taxon>
        <taxon>Hexapoda</taxon>
        <taxon>Insecta</taxon>
        <taxon>Pterygota</taxon>
        <taxon>Neoptera</taxon>
        <taxon>Endopterygota</taxon>
        <taxon>Diptera</taxon>
        <taxon>Nematocera</taxon>
        <taxon>Chironomoidea</taxon>
        <taxon>Chironomidae</taxon>
        <taxon>Clunio</taxon>
    </lineage>
</organism>
<dbReference type="AlphaFoldDB" id="A0A1J1J8Y1"/>
<accession>A0A1J1J8Y1</accession>
<proteinExistence type="predicted"/>